<dbReference type="Pfam" id="PF02885">
    <property type="entry name" value="Glycos_trans_3N"/>
    <property type="match status" value="1"/>
</dbReference>
<dbReference type="SUPFAM" id="SSF47648">
    <property type="entry name" value="Nucleoside phosphorylase/phosphoribosyltransferase N-terminal domain"/>
    <property type="match status" value="1"/>
</dbReference>
<dbReference type="GO" id="GO:0016763">
    <property type="term" value="F:pentosyltransferase activity"/>
    <property type="evidence" value="ECO:0007669"/>
    <property type="project" value="InterPro"/>
</dbReference>
<dbReference type="SUPFAM" id="SSF52418">
    <property type="entry name" value="Nucleoside phosphorylase/phosphoribosyltransferase catalytic domain"/>
    <property type="match status" value="1"/>
</dbReference>
<feature type="domain" description="Pyrimidine nucleoside phosphorylase C-terminal" evidence="3">
    <location>
        <begin position="355"/>
        <end position="422"/>
    </location>
</feature>
<dbReference type="InterPro" id="IPR035902">
    <property type="entry name" value="Nuc_phospho_transferase"/>
</dbReference>
<dbReference type="GO" id="GO:0004645">
    <property type="term" value="F:1,4-alpha-oligoglucan phosphorylase activity"/>
    <property type="evidence" value="ECO:0007669"/>
    <property type="project" value="InterPro"/>
</dbReference>
<dbReference type="InterPro" id="IPR017459">
    <property type="entry name" value="Glycosyl_Trfase_fam3_N_dom"/>
</dbReference>
<dbReference type="InterPro" id="IPR036566">
    <property type="entry name" value="PYNP-like_C_sf"/>
</dbReference>
<protein>
    <recommendedName>
        <fullName evidence="3">Pyrimidine nucleoside phosphorylase C-terminal domain-containing protein</fullName>
    </recommendedName>
</protein>
<dbReference type="PROSITE" id="PS00647">
    <property type="entry name" value="THYMID_PHOSPHORYLASE"/>
    <property type="match status" value="1"/>
</dbReference>
<dbReference type="Pfam" id="PF00591">
    <property type="entry name" value="Glycos_transf_3"/>
    <property type="match status" value="1"/>
</dbReference>
<dbReference type="InterPro" id="IPR036320">
    <property type="entry name" value="Glycosyl_Trfase_fam3_N_dom_sf"/>
</dbReference>
<dbReference type="PANTHER" id="PTHR10515:SF0">
    <property type="entry name" value="THYMIDINE PHOSPHORYLASE"/>
    <property type="match status" value="1"/>
</dbReference>
<accession>A0A1F5ZRC9</accession>
<dbReference type="InterPro" id="IPR000312">
    <property type="entry name" value="Glycosyl_Trfase_fam3"/>
</dbReference>
<evidence type="ECO:0000256" key="2">
    <source>
        <dbReference type="ARBA" id="ARBA00022679"/>
    </source>
</evidence>
<dbReference type="Proteomes" id="UP000177383">
    <property type="component" value="Unassembled WGS sequence"/>
</dbReference>
<dbReference type="EMBL" id="MFJE01000006">
    <property type="protein sequence ID" value="OGG15019.1"/>
    <property type="molecule type" value="Genomic_DNA"/>
</dbReference>
<dbReference type="PANTHER" id="PTHR10515">
    <property type="entry name" value="THYMIDINE PHOSPHORYLASE"/>
    <property type="match status" value="1"/>
</dbReference>
<proteinExistence type="predicted"/>
<dbReference type="Gene3D" id="3.90.1170.30">
    <property type="entry name" value="Pyrimidine nucleoside phosphorylase-like, C-terminal domain"/>
    <property type="match status" value="1"/>
</dbReference>
<dbReference type="NCBIfam" id="NF003338">
    <property type="entry name" value="PRK04350.1"/>
    <property type="match status" value="1"/>
</dbReference>
<dbReference type="GO" id="GO:0006206">
    <property type="term" value="P:pyrimidine nucleobase metabolic process"/>
    <property type="evidence" value="ECO:0007669"/>
    <property type="project" value="InterPro"/>
</dbReference>
<dbReference type="Gene3D" id="1.20.970.10">
    <property type="entry name" value="Transferase, Pyrimidine Nucleoside Phosphorylase, Chain C"/>
    <property type="match status" value="1"/>
</dbReference>
<comment type="caution">
    <text evidence="4">The sequence shown here is derived from an EMBL/GenBank/DDBJ whole genome shotgun (WGS) entry which is preliminary data.</text>
</comment>
<dbReference type="InterPro" id="IPR017872">
    <property type="entry name" value="Pyrmidine_PPase_CS"/>
</dbReference>
<name>A0A1F5ZRC9_9BACT</name>
<dbReference type="InterPro" id="IPR000053">
    <property type="entry name" value="Thymidine/pyrmidine_PPase"/>
</dbReference>
<evidence type="ECO:0000313" key="4">
    <source>
        <dbReference type="EMBL" id="OGG15019.1"/>
    </source>
</evidence>
<evidence type="ECO:0000313" key="5">
    <source>
        <dbReference type="Proteomes" id="UP000177383"/>
    </source>
</evidence>
<dbReference type="NCBIfam" id="TIGR02645">
    <property type="entry name" value="ARCH_P_rylase"/>
    <property type="match status" value="1"/>
</dbReference>
<sequence>MKKHIDPPNQHNEALDAIRKKLLGKPLNYREIFSLMDEVAHEKLGPILTTYFVAAGFKEGFSTSELYFLTRAMAETGTKLHFKGIVADKHSTGGLAGTRTTMILVPIVAAAGFKIPKNSSRAITTPSGTADTMEVLAPVTFLPSKIEQMVNKVGGCIVWGGHLGLAPADDVIIQVEQPLAFESFDKIIVSIMAKKIASGSTHLILDIPVGPTLKIKHFQDAEIVSSKFSYLSKKFKIKLSIDINQCLEPAGHGVGPSLEARDVMKVLMQMPDRPLVLEAKALRLAGKLLDLCLSDKKGSKPGEGEELARSILASGKALSKMKEIIKIQGGNPHVGPDDIRLGKFKEELKSEKRGSITGFDNFNLTTIAKILGCPTDKYAGIYLTRRIDEKIDKGDILCILYSSDKWRLKEAGQTLANLPIYKIE</sequence>
<dbReference type="InterPro" id="IPR013466">
    <property type="entry name" value="Thymidine/AMP_Pase"/>
</dbReference>
<dbReference type="GO" id="GO:0006213">
    <property type="term" value="P:pyrimidine nucleoside metabolic process"/>
    <property type="evidence" value="ECO:0007669"/>
    <property type="project" value="InterPro"/>
</dbReference>
<keyword evidence="2" id="KW-0808">Transferase</keyword>
<evidence type="ECO:0000259" key="3">
    <source>
        <dbReference type="SMART" id="SM00941"/>
    </source>
</evidence>
<evidence type="ECO:0000256" key="1">
    <source>
        <dbReference type="ARBA" id="ARBA00022676"/>
    </source>
</evidence>
<dbReference type="STRING" id="1798375.A2773_02025"/>
<gene>
    <name evidence="4" type="ORF">A2773_02025</name>
</gene>
<dbReference type="AlphaFoldDB" id="A0A1F5ZRC9"/>
<dbReference type="SMART" id="SM00941">
    <property type="entry name" value="PYNP_C"/>
    <property type="match status" value="1"/>
</dbReference>
<reference evidence="4 5" key="1">
    <citation type="journal article" date="2016" name="Nat. Commun.">
        <title>Thousands of microbial genomes shed light on interconnected biogeochemical processes in an aquifer system.</title>
        <authorList>
            <person name="Anantharaman K."/>
            <person name="Brown C.T."/>
            <person name="Hug L.A."/>
            <person name="Sharon I."/>
            <person name="Castelle C.J."/>
            <person name="Probst A.J."/>
            <person name="Thomas B.C."/>
            <person name="Singh A."/>
            <person name="Wilkins M.J."/>
            <person name="Karaoz U."/>
            <person name="Brodie E.L."/>
            <person name="Williams K.H."/>
            <person name="Hubbard S.S."/>
            <person name="Banfield J.F."/>
        </authorList>
    </citation>
    <scope>NUCLEOTIDE SEQUENCE [LARGE SCALE GENOMIC DNA]</scope>
</reference>
<dbReference type="SUPFAM" id="SSF54680">
    <property type="entry name" value="Pyrimidine nucleoside phosphorylase C-terminal domain"/>
    <property type="match status" value="1"/>
</dbReference>
<keyword evidence="1" id="KW-0328">Glycosyltransferase</keyword>
<dbReference type="GO" id="GO:0005829">
    <property type="term" value="C:cytosol"/>
    <property type="evidence" value="ECO:0007669"/>
    <property type="project" value="TreeGrafter"/>
</dbReference>
<dbReference type="InterPro" id="IPR013102">
    <property type="entry name" value="PYNP_C"/>
</dbReference>
<organism evidence="4 5">
    <name type="scientific">Candidatus Gottesmanbacteria bacterium RIFCSPHIGHO2_01_FULL_39_10</name>
    <dbReference type="NCBI Taxonomy" id="1798375"/>
    <lineage>
        <taxon>Bacteria</taxon>
        <taxon>Candidatus Gottesmaniibacteriota</taxon>
    </lineage>
</organism>
<dbReference type="Pfam" id="PF07831">
    <property type="entry name" value="PYNP_C"/>
    <property type="match status" value="1"/>
</dbReference>
<dbReference type="Gene3D" id="3.40.1030.10">
    <property type="entry name" value="Nucleoside phosphorylase/phosphoribosyltransferase catalytic domain"/>
    <property type="match status" value="1"/>
</dbReference>